<evidence type="ECO:0000256" key="7">
    <source>
        <dbReference type="SAM" id="MobiDB-lite"/>
    </source>
</evidence>
<dbReference type="InterPro" id="IPR036865">
    <property type="entry name" value="CRAL-TRIO_dom_sf"/>
</dbReference>
<dbReference type="SMART" id="SM00516">
    <property type="entry name" value="SEC14"/>
    <property type="match status" value="1"/>
</dbReference>
<evidence type="ECO:0000313" key="10">
    <source>
        <dbReference type="EMBL" id="RLN25218.1"/>
    </source>
</evidence>
<dbReference type="InterPro" id="IPR036273">
    <property type="entry name" value="CRAL/TRIO_N_dom_sf"/>
</dbReference>
<feature type="domain" description="CRAL-TRIO" evidence="9">
    <location>
        <begin position="41"/>
        <end position="215"/>
    </location>
</feature>
<evidence type="ECO:0000256" key="1">
    <source>
        <dbReference type="ARBA" id="ARBA00004202"/>
    </source>
</evidence>
<name>A0A3L6SRI9_PANMI</name>
<evidence type="ECO:0000259" key="9">
    <source>
        <dbReference type="PROSITE" id="PS50191"/>
    </source>
</evidence>
<feature type="coiled-coil region" evidence="6">
    <location>
        <begin position="420"/>
        <end position="479"/>
    </location>
</feature>
<dbReference type="InterPro" id="IPR011074">
    <property type="entry name" value="CRAL/TRIO_N_dom"/>
</dbReference>
<keyword evidence="3" id="KW-0653">Protein transport</keyword>
<comment type="caution">
    <text evidence="10">The sequence shown here is derived from an EMBL/GenBank/DDBJ whole genome shotgun (WGS) entry which is preliminary data.</text>
</comment>
<evidence type="ECO:0000256" key="2">
    <source>
        <dbReference type="ARBA" id="ARBA00004395"/>
    </source>
</evidence>
<dbReference type="PANTHER" id="PTHR45657:SF7">
    <property type="entry name" value="OS01G0701900 PROTEIN"/>
    <property type="match status" value="1"/>
</dbReference>
<comment type="similarity">
    <text evidence="5">Belongs to the SFH family.</text>
</comment>
<dbReference type="Pfam" id="PF00650">
    <property type="entry name" value="CRAL_TRIO"/>
    <property type="match status" value="1"/>
</dbReference>
<reference evidence="11" key="1">
    <citation type="journal article" date="2019" name="Nat. Commun.">
        <title>The genome of broomcorn millet.</title>
        <authorList>
            <person name="Zou C."/>
            <person name="Miki D."/>
            <person name="Li D."/>
            <person name="Tang Q."/>
            <person name="Xiao L."/>
            <person name="Rajput S."/>
            <person name="Deng P."/>
            <person name="Jia W."/>
            <person name="Huang R."/>
            <person name="Zhang M."/>
            <person name="Sun Y."/>
            <person name="Hu J."/>
            <person name="Fu X."/>
            <person name="Schnable P.S."/>
            <person name="Li F."/>
            <person name="Zhang H."/>
            <person name="Feng B."/>
            <person name="Zhu X."/>
            <person name="Liu R."/>
            <person name="Schnable J.C."/>
            <person name="Zhu J.-K."/>
            <person name="Zhang H."/>
        </authorList>
    </citation>
    <scope>NUCLEOTIDE SEQUENCE [LARGE SCALE GENOMIC DNA]</scope>
</reference>
<dbReference type="STRING" id="4540.A0A3L6SRI9"/>
<dbReference type="FunFam" id="3.40.525.10:FF:000011">
    <property type="entry name" value="SEC14 cytosolic factor"/>
    <property type="match status" value="1"/>
</dbReference>
<keyword evidence="4" id="KW-0333">Golgi apparatus</keyword>
<keyword evidence="6" id="KW-0175">Coiled coil</keyword>
<dbReference type="CDD" id="cd00170">
    <property type="entry name" value="SEC14"/>
    <property type="match status" value="1"/>
</dbReference>
<keyword evidence="3" id="KW-0813">Transport</keyword>
<dbReference type="GO" id="GO:0015031">
    <property type="term" value="P:protein transport"/>
    <property type="evidence" value="ECO:0007669"/>
    <property type="project" value="UniProtKB-KW"/>
</dbReference>
<evidence type="ECO:0000256" key="5">
    <source>
        <dbReference type="ARBA" id="ARBA00038020"/>
    </source>
</evidence>
<comment type="subcellular location">
    <subcellularLocation>
        <location evidence="1">Cell membrane</location>
        <topology evidence="1">Peripheral membrane protein</topology>
    </subcellularLocation>
    <subcellularLocation>
        <location evidence="2">Golgi apparatus membrane</location>
        <topology evidence="2">Peripheral membrane protein</topology>
    </subcellularLocation>
</comment>
<dbReference type="Proteomes" id="UP000275267">
    <property type="component" value="Unassembled WGS sequence"/>
</dbReference>
<dbReference type="Gene3D" id="1.10.8.20">
    <property type="entry name" value="N-terminal domain of phosphatidylinositol transfer protein sec14p"/>
    <property type="match status" value="1"/>
</dbReference>
<keyword evidence="8" id="KW-1133">Transmembrane helix</keyword>
<evidence type="ECO:0000256" key="6">
    <source>
        <dbReference type="SAM" id="Coils"/>
    </source>
</evidence>
<evidence type="ECO:0000256" key="4">
    <source>
        <dbReference type="ARBA" id="ARBA00023034"/>
    </source>
</evidence>
<dbReference type="GO" id="GO:0005886">
    <property type="term" value="C:plasma membrane"/>
    <property type="evidence" value="ECO:0007669"/>
    <property type="project" value="UniProtKB-SubCell"/>
</dbReference>
<dbReference type="Pfam" id="PF03765">
    <property type="entry name" value="CRAL_TRIO_N"/>
    <property type="match status" value="1"/>
</dbReference>
<dbReference type="SUPFAM" id="SSF46938">
    <property type="entry name" value="CRAL/TRIO N-terminal domain"/>
    <property type="match status" value="1"/>
</dbReference>
<dbReference type="AlphaFoldDB" id="A0A3L6SRI9"/>
<dbReference type="Gene3D" id="3.40.525.10">
    <property type="entry name" value="CRAL-TRIO lipid binding domain"/>
    <property type="match status" value="1"/>
</dbReference>
<evidence type="ECO:0000256" key="3">
    <source>
        <dbReference type="ARBA" id="ARBA00022927"/>
    </source>
</evidence>
<protein>
    <submittedName>
        <fullName evidence="10">Phosphatidylinositol/phosphatidylcholine transfer protein SFH6-like</fullName>
    </submittedName>
</protein>
<organism evidence="10 11">
    <name type="scientific">Panicum miliaceum</name>
    <name type="common">Proso millet</name>
    <name type="synonym">Broomcorn millet</name>
    <dbReference type="NCBI Taxonomy" id="4540"/>
    <lineage>
        <taxon>Eukaryota</taxon>
        <taxon>Viridiplantae</taxon>
        <taxon>Streptophyta</taxon>
        <taxon>Embryophyta</taxon>
        <taxon>Tracheophyta</taxon>
        <taxon>Spermatophyta</taxon>
        <taxon>Magnoliopsida</taxon>
        <taxon>Liliopsida</taxon>
        <taxon>Poales</taxon>
        <taxon>Poaceae</taxon>
        <taxon>PACMAD clade</taxon>
        <taxon>Panicoideae</taxon>
        <taxon>Panicodae</taxon>
        <taxon>Paniceae</taxon>
        <taxon>Panicinae</taxon>
        <taxon>Panicum</taxon>
        <taxon>Panicum sect. Panicum</taxon>
    </lineage>
</organism>
<dbReference type="PANTHER" id="PTHR45657">
    <property type="entry name" value="CRAL-TRIO DOMAIN-CONTAINING PROTEIN YKL091C-RELATED"/>
    <property type="match status" value="1"/>
</dbReference>
<dbReference type="OrthoDB" id="1434354at2759"/>
<dbReference type="PROSITE" id="PS50191">
    <property type="entry name" value="CRAL_TRIO"/>
    <property type="match status" value="1"/>
</dbReference>
<dbReference type="InterPro" id="IPR001251">
    <property type="entry name" value="CRAL-TRIO_dom"/>
</dbReference>
<proteinExistence type="inferred from homology"/>
<keyword evidence="11" id="KW-1185">Reference proteome</keyword>
<gene>
    <name evidence="10" type="ORF">C2845_PM07G20000</name>
</gene>
<evidence type="ECO:0000256" key="8">
    <source>
        <dbReference type="SAM" id="Phobius"/>
    </source>
</evidence>
<feature type="transmembrane region" description="Helical" evidence="8">
    <location>
        <begin position="369"/>
        <end position="387"/>
    </location>
</feature>
<evidence type="ECO:0000313" key="11">
    <source>
        <dbReference type="Proteomes" id="UP000275267"/>
    </source>
</evidence>
<feature type="region of interest" description="Disordered" evidence="7">
    <location>
        <begin position="258"/>
        <end position="297"/>
    </location>
</feature>
<keyword evidence="8" id="KW-0812">Transmembrane</keyword>
<accession>A0A3L6SRI9</accession>
<dbReference type="EMBL" id="PQIB02000004">
    <property type="protein sequence ID" value="RLN25218.1"/>
    <property type="molecule type" value="Genomic_DNA"/>
</dbReference>
<dbReference type="GO" id="GO:0000139">
    <property type="term" value="C:Golgi membrane"/>
    <property type="evidence" value="ECO:0007669"/>
    <property type="project" value="UniProtKB-SubCell"/>
</dbReference>
<dbReference type="InterPro" id="IPR051026">
    <property type="entry name" value="PI/PC_transfer"/>
</dbReference>
<dbReference type="SUPFAM" id="SSF52087">
    <property type="entry name" value="CRAL/TRIO domain"/>
    <property type="match status" value="1"/>
</dbReference>
<sequence>MLRFLKARKFNIEKAKHMWSEMLKWRKEFGADNIEEFDYSELHEVVKYYPQFYHGVDKEGRPVYIELIGKVDTNKLVQITTIDRYVKYHVKEFERCLQMRFKACSIAAKKHIDSSTTILDVQGVGLKNFSKDARELIMRLQKINNDNYPETLHQLYIINAGQGFKMLWGTIKSFLDPETASKIHVLGSKYQTKLLEIIDGSELPDFLGGKCRCEEYGGCPKSDKGPWKDPEIIKRVLNGEANYGRRVLAISSINQKEVGFSEPQDSTDQGKGNDASAESSSEVEDVSSPTASVNPVISPNLTHVHEASSKFPGHASTSDAPPIVEDSIPVVDKVVDTCSDPRNSSMASTSGSFSLRNTPTTLGGLKSQIVAWSTVLIMSLLAFLRYVPSIMTKRLTNQAITFDHYSAEFPPQGYTGNGTLTSVLRRLDELEEKVQTFEVKPPQVPFEKEELLNAAVHRVDALEAELISMKKNIDSVAIDDILLEKLEVNALYEALIRQDELLAYIDRQQTAKFCRKKLCF</sequence>
<keyword evidence="8" id="KW-0472">Membrane</keyword>